<organism evidence="1 2">
    <name type="scientific">Clostridium diolis</name>
    <dbReference type="NCBI Taxonomy" id="223919"/>
    <lineage>
        <taxon>Bacteria</taxon>
        <taxon>Bacillati</taxon>
        <taxon>Bacillota</taxon>
        <taxon>Clostridia</taxon>
        <taxon>Eubacteriales</taxon>
        <taxon>Clostridiaceae</taxon>
        <taxon>Clostridium</taxon>
    </lineage>
</organism>
<proteinExistence type="predicted"/>
<accession>A0AAV3W645</accession>
<sequence>MEKTLITRKGLCERWGLSYNTICNYESNGTLTRNPNFESPMYYMEEIIKIESLSEPNPLSPMERRSLENKVRDLKRMVDLLQEQLTKYTMINTESVSLLSIVQKCIK</sequence>
<keyword evidence="2" id="KW-1185">Reference proteome</keyword>
<evidence type="ECO:0008006" key="3">
    <source>
        <dbReference type="Google" id="ProtNLM"/>
    </source>
</evidence>
<reference evidence="1 2" key="1">
    <citation type="submission" date="2019-06" db="EMBL/GenBank/DDBJ databases">
        <title>Draft genome sequence of Clostridium diolis DSM 15410.</title>
        <authorList>
            <person name="Kobayashi H."/>
            <person name="Tanizawa Y."/>
            <person name="Tohno M."/>
        </authorList>
    </citation>
    <scope>NUCLEOTIDE SEQUENCE [LARGE SCALE GENOMIC DNA]</scope>
    <source>
        <strain evidence="1 2">DSM 15410</strain>
    </source>
</reference>
<comment type="caution">
    <text evidence="1">The sequence shown here is derived from an EMBL/GenBank/DDBJ whole genome shotgun (WGS) entry which is preliminary data.</text>
</comment>
<evidence type="ECO:0000313" key="1">
    <source>
        <dbReference type="EMBL" id="GEA33614.1"/>
    </source>
</evidence>
<dbReference type="Proteomes" id="UP000325212">
    <property type="component" value="Unassembled WGS sequence"/>
</dbReference>
<evidence type="ECO:0000313" key="2">
    <source>
        <dbReference type="Proteomes" id="UP000325212"/>
    </source>
</evidence>
<dbReference type="EMBL" id="BJLA01000024">
    <property type="protein sequence ID" value="GEA33614.1"/>
    <property type="molecule type" value="Genomic_DNA"/>
</dbReference>
<gene>
    <name evidence="1" type="ORF">CDIOL_45370</name>
</gene>
<dbReference type="AlphaFoldDB" id="A0AAV3W645"/>
<dbReference type="RefSeq" id="WP_069187759.1">
    <property type="nucleotide sequence ID" value="NZ_BJLA01000024.1"/>
</dbReference>
<name>A0AAV3W645_9CLOT</name>
<protein>
    <recommendedName>
        <fullName evidence="3">Transcription factor</fullName>
    </recommendedName>
</protein>